<protein>
    <submittedName>
        <fullName evidence="7">Cytochrome C oxidase, cbb3-type, subunit III</fullName>
    </submittedName>
</protein>
<keyword evidence="8" id="KW-1185">Reference proteome</keyword>
<dbReference type="Gene3D" id="1.10.760.10">
    <property type="entry name" value="Cytochrome c-like domain"/>
    <property type="match status" value="1"/>
</dbReference>
<dbReference type="EMBL" id="FQZA01000009">
    <property type="protein sequence ID" value="SHJ44919.1"/>
    <property type="molecule type" value="Genomic_DNA"/>
</dbReference>
<organism evidence="7 8">
    <name type="scientific">Palleronia salina</name>
    <dbReference type="NCBI Taxonomy" id="313368"/>
    <lineage>
        <taxon>Bacteria</taxon>
        <taxon>Pseudomonadati</taxon>
        <taxon>Pseudomonadota</taxon>
        <taxon>Alphaproteobacteria</taxon>
        <taxon>Rhodobacterales</taxon>
        <taxon>Roseobacteraceae</taxon>
        <taxon>Palleronia</taxon>
    </lineage>
</organism>
<accession>A0A1M6JDV2</accession>
<dbReference type="Proteomes" id="UP000184040">
    <property type="component" value="Unassembled WGS sequence"/>
</dbReference>
<sequence>MITRYALIAAMVLSGGAAWAENHESETEVDAPQVAELTAEDVDMDAAGKIFQRSCRACHGNKAQGAASYPKLSDKEPQYLADMLARYRDGERIGPNSILMIQNAKDLSDEDIANLSVYIATAFD</sequence>
<dbReference type="PROSITE" id="PS51007">
    <property type="entry name" value="CYTC"/>
    <property type="match status" value="1"/>
</dbReference>
<feature type="signal peptide" evidence="5">
    <location>
        <begin position="1"/>
        <end position="20"/>
    </location>
</feature>
<dbReference type="SUPFAM" id="SSF46626">
    <property type="entry name" value="Cytochrome c"/>
    <property type="match status" value="1"/>
</dbReference>
<keyword evidence="2 4" id="KW-0479">Metal-binding</keyword>
<evidence type="ECO:0000256" key="5">
    <source>
        <dbReference type="SAM" id="SignalP"/>
    </source>
</evidence>
<keyword evidence="5" id="KW-0732">Signal</keyword>
<dbReference type="GO" id="GO:0009055">
    <property type="term" value="F:electron transfer activity"/>
    <property type="evidence" value="ECO:0007669"/>
    <property type="project" value="InterPro"/>
</dbReference>
<dbReference type="PANTHER" id="PTHR33751">
    <property type="entry name" value="CBB3-TYPE CYTOCHROME C OXIDASE SUBUNIT FIXP"/>
    <property type="match status" value="1"/>
</dbReference>
<dbReference type="GO" id="GO:0046872">
    <property type="term" value="F:metal ion binding"/>
    <property type="evidence" value="ECO:0007669"/>
    <property type="project" value="UniProtKB-KW"/>
</dbReference>
<evidence type="ECO:0000256" key="1">
    <source>
        <dbReference type="ARBA" id="ARBA00022617"/>
    </source>
</evidence>
<evidence type="ECO:0000256" key="4">
    <source>
        <dbReference type="PROSITE-ProRule" id="PRU00433"/>
    </source>
</evidence>
<reference evidence="7 8" key="1">
    <citation type="submission" date="2016-11" db="EMBL/GenBank/DDBJ databases">
        <authorList>
            <person name="Jaros S."/>
            <person name="Januszkiewicz K."/>
            <person name="Wedrychowicz H."/>
        </authorList>
    </citation>
    <scope>NUCLEOTIDE SEQUENCE [LARGE SCALE GENOMIC DNA]</scope>
    <source>
        <strain evidence="7 8">DSM 26892</strain>
    </source>
</reference>
<proteinExistence type="predicted"/>
<feature type="chain" id="PRO_5012884010" evidence="5">
    <location>
        <begin position="21"/>
        <end position="124"/>
    </location>
</feature>
<dbReference type="RefSeq" id="WP_084140657.1">
    <property type="nucleotide sequence ID" value="NZ_FQZA01000009.1"/>
</dbReference>
<gene>
    <name evidence="7" type="ORF">SAMN04488012_109131</name>
</gene>
<keyword evidence="3 4" id="KW-0408">Iron</keyword>
<evidence type="ECO:0000259" key="6">
    <source>
        <dbReference type="PROSITE" id="PS51007"/>
    </source>
</evidence>
<dbReference type="GO" id="GO:0020037">
    <property type="term" value="F:heme binding"/>
    <property type="evidence" value="ECO:0007669"/>
    <property type="project" value="InterPro"/>
</dbReference>
<evidence type="ECO:0000313" key="8">
    <source>
        <dbReference type="Proteomes" id="UP000184040"/>
    </source>
</evidence>
<feature type="domain" description="Cytochrome c" evidence="6">
    <location>
        <begin position="42"/>
        <end position="123"/>
    </location>
</feature>
<evidence type="ECO:0000313" key="7">
    <source>
        <dbReference type="EMBL" id="SHJ44919.1"/>
    </source>
</evidence>
<evidence type="ECO:0000256" key="2">
    <source>
        <dbReference type="ARBA" id="ARBA00022723"/>
    </source>
</evidence>
<dbReference type="STRING" id="313368.SAMN04488012_109131"/>
<dbReference type="Pfam" id="PF00034">
    <property type="entry name" value="Cytochrom_C"/>
    <property type="match status" value="1"/>
</dbReference>
<evidence type="ECO:0000256" key="3">
    <source>
        <dbReference type="ARBA" id="ARBA00023004"/>
    </source>
</evidence>
<dbReference type="PANTHER" id="PTHR33751:SF1">
    <property type="entry name" value="CBB3-TYPE CYTOCHROME C OXIDASE SUBUNIT FIXP"/>
    <property type="match status" value="1"/>
</dbReference>
<keyword evidence="1 4" id="KW-0349">Heme</keyword>
<name>A0A1M6JDV2_9RHOB</name>
<dbReference type="InterPro" id="IPR036909">
    <property type="entry name" value="Cyt_c-like_dom_sf"/>
</dbReference>
<dbReference type="InterPro" id="IPR009056">
    <property type="entry name" value="Cyt_c-like_dom"/>
</dbReference>
<dbReference type="InterPro" id="IPR050597">
    <property type="entry name" value="Cytochrome_c_Oxidase_Subunit"/>
</dbReference>
<dbReference type="AlphaFoldDB" id="A0A1M6JDV2"/>